<accession>A0A4U1C975</accession>
<dbReference type="OrthoDB" id="9985903at2"/>
<keyword evidence="1" id="KW-0812">Transmembrane</keyword>
<sequence length="77" mass="9372">MEIKFLLLILCASLLFCYYLYVLYKTLRYKRKYGKNEDARDLYLRTGPFHLMLFGKLFKNDEKSDYKILKEEEDGEL</sequence>
<gene>
    <name evidence="2" type="ORF">FA045_08640</name>
</gene>
<evidence type="ECO:0000256" key="1">
    <source>
        <dbReference type="SAM" id="Phobius"/>
    </source>
</evidence>
<keyword evidence="3" id="KW-1185">Reference proteome</keyword>
<comment type="caution">
    <text evidence="2">The sequence shown here is derived from an EMBL/GenBank/DDBJ whole genome shotgun (WGS) entry which is preliminary data.</text>
</comment>
<keyword evidence="1" id="KW-1133">Transmembrane helix</keyword>
<proteinExistence type="predicted"/>
<reference evidence="2 3" key="1">
    <citation type="submission" date="2019-04" db="EMBL/GenBank/DDBJ databases">
        <title>Pedobacter sp. AR-2-6 sp. nov., isolated from Arctic soil.</title>
        <authorList>
            <person name="Dahal R.H."/>
            <person name="Kim D.-U."/>
        </authorList>
    </citation>
    <scope>NUCLEOTIDE SEQUENCE [LARGE SCALE GENOMIC DNA]</scope>
    <source>
        <strain evidence="2 3">AR-2-6</strain>
    </source>
</reference>
<feature type="transmembrane region" description="Helical" evidence="1">
    <location>
        <begin position="6"/>
        <end position="24"/>
    </location>
</feature>
<evidence type="ECO:0000313" key="3">
    <source>
        <dbReference type="Proteomes" id="UP000310477"/>
    </source>
</evidence>
<dbReference type="AlphaFoldDB" id="A0A4U1C975"/>
<dbReference type="RefSeq" id="WP_136876546.1">
    <property type="nucleotide sequence ID" value="NZ_SWBO01000004.1"/>
</dbReference>
<organism evidence="2 3">
    <name type="scientific">Pedobacter cryotolerans</name>
    <dbReference type="NCBI Taxonomy" id="2571270"/>
    <lineage>
        <taxon>Bacteria</taxon>
        <taxon>Pseudomonadati</taxon>
        <taxon>Bacteroidota</taxon>
        <taxon>Sphingobacteriia</taxon>
        <taxon>Sphingobacteriales</taxon>
        <taxon>Sphingobacteriaceae</taxon>
        <taxon>Pedobacter</taxon>
    </lineage>
</organism>
<protein>
    <submittedName>
        <fullName evidence="2">Uncharacterized protein</fullName>
    </submittedName>
</protein>
<dbReference type="Proteomes" id="UP000310477">
    <property type="component" value="Unassembled WGS sequence"/>
</dbReference>
<evidence type="ECO:0000313" key="2">
    <source>
        <dbReference type="EMBL" id="TKC01296.1"/>
    </source>
</evidence>
<keyword evidence="1" id="KW-0472">Membrane</keyword>
<dbReference type="EMBL" id="SWBO01000004">
    <property type="protein sequence ID" value="TKC01296.1"/>
    <property type="molecule type" value="Genomic_DNA"/>
</dbReference>
<name>A0A4U1C975_9SPHI</name>